<evidence type="ECO:0000313" key="1">
    <source>
        <dbReference type="EMBL" id="CAG6443810.1"/>
    </source>
</evidence>
<accession>A0A8D7ZT21</accession>
<dbReference type="EMBL" id="HBUE01001407">
    <property type="protein sequence ID" value="CAG6443810.1"/>
    <property type="molecule type" value="Transcribed_RNA"/>
</dbReference>
<proteinExistence type="predicted"/>
<protein>
    <submittedName>
        <fullName evidence="1">(northern house mosquito) hypothetical protein</fullName>
    </submittedName>
</protein>
<reference evidence="1" key="1">
    <citation type="submission" date="2021-05" db="EMBL/GenBank/DDBJ databases">
        <authorList>
            <person name="Alioto T."/>
            <person name="Alioto T."/>
            <person name="Gomez Garrido J."/>
        </authorList>
    </citation>
    <scope>NUCLEOTIDE SEQUENCE</scope>
</reference>
<organism evidence="1">
    <name type="scientific">Culex pipiens</name>
    <name type="common">House mosquito</name>
    <dbReference type="NCBI Taxonomy" id="7175"/>
    <lineage>
        <taxon>Eukaryota</taxon>
        <taxon>Metazoa</taxon>
        <taxon>Ecdysozoa</taxon>
        <taxon>Arthropoda</taxon>
        <taxon>Hexapoda</taxon>
        <taxon>Insecta</taxon>
        <taxon>Pterygota</taxon>
        <taxon>Neoptera</taxon>
        <taxon>Endopterygota</taxon>
        <taxon>Diptera</taxon>
        <taxon>Nematocera</taxon>
        <taxon>Culicoidea</taxon>
        <taxon>Culicidae</taxon>
        <taxon>Culicinae</taxon>
        <taxon>Culicini</taxon>
        <taxon>Culex</taxon>
        <taxon>Culex</taxon>
    </lineage>
</organism>
<sequence>MRAPPPPQSQHFPCALTKSKARSRHRLLFIGATFGPKTARHSKFKKGLVCREGIELLYCMEFGARLFPFGEMVREEGRRKSPVRVCKQLWSLTFWPTLGKGTFGNYAHCSRSGLW</sequence>
<name>A0A8D7ZT21_CULPI</name>
<dbReference type="AlphaFoldDB" id="A0A8D7ZT21"/>